<dbReference type="EMBL" id="KZ987951">
    <property type="protein sequence ID" value="RKP13744.1"/>
    <property type="molecule type" value="Genomic_DNA"/>
</dbReference>
<organism evidence="6 7">
    <name type="scientific">Piptocephalis cylindrospora</name>
    <dbReference type="NCBI Taxonomy" id="1907219"/>
    <lineage>
        <taxon>Eukaryota</taxon>
        <taxon>Fungi</taxon>
        <taxon>Fungi incertae sedis</taxon>
        <taxon>Zoopagomycota</taxon>
        <taxon>Zoopagomycotina</taxon>
        <taxon>Zoopagomycetes</taxon>
        <taxon>Zoopagales</taxon>
        <taxon>Piptocephalidaceae</taxon>
        <taxon>Piptocephalis</taxon>
    </lineage>
</organism>
<proteinExistence type="inferred from homology"/>
<dbReference type="PANTHER" id="PTHR21426">
    <property type="entry name" value="EXOCYST COMPLEX COMPONENT 8"/>
    <property type="match status" value="1"/>
</dbReference>
<evidence type="ECO:0000256" key="2">
    <source>
        <dbReference type="ARBA" id="ARBA00022448"/>
    </source>
</evidence>
<dbReference type="Proteomes" id="UP000267251">
    <property type="component" value="Unassembled WGS sequence"/>
</dbReference>
<dbReference type="PANTHER" id="PTHR21426:SF12">
    <property type="entry name" value="EXOCYST COMPLEX COMPONENT 8"/>
    <property type="match status" value="1"/>
</dbReference>
<gene>
    <name evidence="6" type="ORF">BJ684DRAFT_15880</name>
</gene>
<dbReference type="GO" id="GO:0006887">
    <property type="term" value="P:exocytosis"/>
    <property type="evidence" value="ECO:0007669"/>
    <property type="project" value="UniProtKB-KW"/>
</dbReference>
<accession>A0A4P9Y4N4</accession>
<dbReference type="GO" id="GO:0000145">
    <property type="term" value="C:exocyst"/>
    <property type="evidence" value="ECO:0007669"/>
    <property type="project" value="InterPro"/>
</dbReference>
<dbReference type="GO" id="GO:0006893">
    <property type="term" value="P:Golgi to plasma membrane transport"/>
    <property type="evidence" value="ECO:0007669"/>
    <property type="project" value="TreeGrafter"/>
</dbReference>
<name>A0A4P9Y4N4_9FUNG</name>
<dbReference type="InterPro" id="IPR033961">
    <property type="entry name" value="Exo84"/>
</dbReference>
<dbReference type="InterPro" id="IPR016159">
    <property type="entry name" value="Cullin_repeat-like_dom_sf"/>
</dbReference>
<dbReference type="Gene3D" id="1.20.58.1220">
    <property type="entry name" value="Exo84p, C-terminal helical domain"/>
    <property type="match status" value="1"/>
</dbReference>
<keyword evidence="7" id="KW-1185">Reference proteome</keyword>
<evidence type="ECO:0000313" key="7">
    <source>
        <dbReference type="Proteomes" id="UP000267251"/>
    </source>
</evidence>
<dbReference type="Pfam" id="PF16528">
    <property type="entry name" value="Exo84_C"/>
    <property type="match status" value="1"/>
</dbReference>
<feature type="domain" description="Exocyst component Exo84 C-terminal" evidence="5">
    <location>
        <begin position="117"/>
        <end position="317"/>
    </location>
</feature>
<reference evidence="7" key="1">
    <citation type="journal article" date="2018" name="Nat. Microbiol.">
        <title>Leveraging single-cell genomics to expand the fungal tree of life.</title>
        <authorList>
            <person name="Ahrendt S.R."/>
            <person name="Quandt C.A."/>
            <person name="Ciobanu D."/>
            <person name="Clum A."/>
            <person name="Salamov A."/>
            <person name="Andreopoulos B."/>
            <person name="Cheng J.F."/>
            <person name="Woyke T."/>
            <person name="Pelin A."/>
            <person name="Henrissat B."/>
            <person name="Reynolds N.K."/>
            <person name="Benny G.L."/>
            <person name="Smith M.E."/>
            <person name="James T.Y."/>
            <person name="Grigoriev I.V."/>
        </authorList>
    </citation>
    <scope>NUCLEOTIDE SEQUENCE [LARGE SCALE GENOMIC DNA]</scope>
</reference>
<keyword evidence="3" id="KW-0268">Exocytosis</keyword>
<dbReference type="InterPro" id="IPR042561">
    <property type="entry name" value="Exo84_C_1"/>
</dbReference>
<keyword evidence="2" id="KW-0813">Transport</keyword>
<dbReference type="InterPro" id="IPR042560">
    <property type="entry name" value="Exo84_C_2"/>
</dbReference>
<feature type="non-terminal residue" evidence="6">
    <location>
        <position position="561"/>
    </location>
</feature>
<evidence type="ECO:0000259" key="5">
    <source>
        <dbReference type="Pfam" id="PF16528"/>
    </source>
</evidence>
<sequence length="561" mass="63921">MESLSNVDEEALRSHYAGLLSAKEEAVKRLQATVCQNYTEFIAISKEISKLETEVLSLRDVIAELRRTGDKILGRGPGRDADALSLLRAGRSSSSFVDRPDVEAPEDGSEVFQGELRWLADITDELDVYIAHREFDDAVECIENARVALKSIKVRSKQVQRLGDNLEEQTSRLGTIITRDFKNPIITKAQLIQNIRWLLRLRLNEQARESFLSARSHIIRQRVSQLAYDADPMQYVRELSMVSFTLIRNTSEWYNTTFKDATLSSAFMKWVKGEIEQFAEAFRRKVFFEQQRFQLIAGALQCVMGQCKILREGGLQLDFLVESMFEKNILDAINIYERVQELEEISVNVRPEAPEFSITLSTSKFFHALKEFEGDLSLLKSPSLYGKLVGTIGNLAEGYIRRVVQFVEDNASLSDTHTFLLMSDARFICDSALPFLASQLSDLYNRPVTEFNGTRHRISGMSATLREVYSQRKGNSLLEVINLRSAQYTHEEQTESFGQPSTTIQQAIEHLHAITVEMRYWPVDRVDIMGRVLTYIFVQLDKSGRWDEETAQGPAIAFGFA</sequence>
<dbReference type="InterPro" id="IPR032403">
    <property type="entry name" value="Exo84_C"/>
</dbReference>
<dbReference type="OrthoDB" id="642193at2759"/>
<evidence type="ECO:0000313" key="6">
    <source>
        <dbReference type="EMBL" id="RKP13744.1"/>
    </source>
</evidence>
<dbReference type="GO" id="GO:0015031">
    <property type="term" value="P:protein transport"/>
    <property type="evidence" value="ECO:0007669"/>
    <property type="project" value="UniProtKB-KW"/>
</dbReference>
<comment type="similarity">
    <text evidence="1">Belongs to the EXO84 family.</text>
</comment>
<evidence type="ECO:0000256" key="1">
    <source>
        <dbReference type="ARBA" id="ARBA00007210"/>
    </source>
</evidence>
<protein>
    <submittedName>
        <fullName evidence="6">Cullin repeat-like-containing domain protein</fullName>
    </submittedName>
</protein>
<dbReference type="Pfam" id="PF08700">
    <property type="entry name" value="VPS51_Exo84_N"/>
    <property type="match status" value="1"/>
</dbReference>
<dbReference type="Gene3D" id="1.20.58.1210">
    <property type="entry name" value="Exo84p, N-terminal helical domain"/>
    <property type="match status" value="1"/>
</dbReference>
<evidence type="ECO:0000256" key="4">
    <source>
        <dbReference type="ARBA" id="ARBA00022927"/>
    </source>
</evidence>
<keyword evidence="4" id="KW-0653">Protein transport</keyword>
<dbReference type="SUPFAM" id="SSF74788">
    <property type="entry name" value="Cullin repeat-like"/>
    <property type="match status" value="1"/>
</dbReference>
<dbReference type="AlphaFoldDB" id="A0A4P9Y4N4"/>
<evidence type="ECO:0000256" key="3">
    <source>
        <dbReference type="ARBA" id="ARBA00022483"/>
    </source>
</evidence>